<dbReference type="InterPro" id="IPR012334">
    <property type="entry name" value="Pectin_lyas_fold"/>
</dbReference>
<dbReference type="InterPro" id="IPR002612">
    <property type="entry name" value="Adeno_E1B_55kDa"/>
</dbReference>
<comment type="caution">
    <text evidence="1">The sequence shown here is derived from an EMBL/GenBank/DDBJ whole genome shotgun (WGS) entry which is preliminary data.</text>
</comment>
<protein>
    <submittedName>
        <fullName evidence="1">Virus EB1 protein/large t-antigen</fullName>
    </submittedName>
</protein>
<dbReference type="SUPFAM" id="SSF51126">
    <property type="entry name" value="Pectin lyase-like"/>
    <property type="match status" value="1"/>
</dbReference>
<dbReference type="AlphaFoldDB" id="A0A2A9EMR9"/>
<accession>A0A2A9EMR9</accession>
<dbReference type="EMBL" id="PDJI01000004">
    <property type="protein sequence ID" value="PFG39530.1"/>
    <property type="molecule type" value="Genomic_DNA"/>
</dbReference>
<evidence type="ECO:0000313" key="2">
    <source>
        <dbReference type="Proteomes" id="UP000222106"/>
    </source>
</evidence>
<proteinExistence type="predicted"/>
<gene>
    <name evidence="1" type="ORF">ATJ97_2036</name>
</gene>
<organism evidence="1 2">
    <name type="scientific">Georgenia soli</name>
    <dbReference type="NCBI Taxonomy" id="638953"/>
    <lineage>
        <taxon>Bacteria</taxon>
        <taxon>Bacillati</taxon>
        <taxon>Actinomycetota</taxon>
        <taxon>Actinomycetes</taxon>
        <taxon>Micrococcales</taxon>
        <taxon>Bogoriellaceae</taxon>
        <taxon>Georgenia</taxon>
    </lineage>
</organism>
<dbReference type="Gene3D" id="2.160.20.10">
    <property type="entry name" value="Single-stranded right-handed beta-helix, Pectin lyase-like"/>
    <property type="match status" value="1"/>
</dbReference>
<dbReference type="InterPro" id="IPR011050">
    <property type="entry name" value="Pectin_lyase_fold/virulence"/>
</dbReference>
<sequence length="302" mass="31587">MPGGTYVLPGTVELPDGCVILGNGATVTVAEDSYGALAVTARQDVTIRDVRFVGRPGGAVDLAPVFAHVGVRLDRSTNVRILDCDFSGWRGAGVAVTGSRTDDYFGYRVKLLGNAFVRCYLGVSLADRSEYSIAHDNSFAYCRLAIWNSSGNWNLTGNDVVGCHGAYYSIAASSPYGQLTSDNWGHGTVVGNTFNHSNGGTAERWTTHLEFPVGGSVHDPGPGVVVQGLLPPTFTGNTLWYTDIGAKDLVGTPWLLSGCTLSNLTVSSTGGPGIHLVGTQANGAANLPRLVGNVRDLLAGLA</sequence>
<name>A0A2A9EMR9_9MICO</name>
<reference evidence="1 2" key="1">
    <citation type="submission" date="2017-10" db="EMBL/GenBank/DDBJ databases">
        <title>Sequencing the genomes of 1000 actinobacteria strains.</title>
        <authorList>
            <person name="Klenk H.-P."/>
        </authorList>
    </citation>
    <scope>NUCLEOTIDE SEQUENCE [LARGE SCALE GENOMIC DNA]</scope>
    <source>
        <strain evidence="1 2">DSM 21838</strain>
    </source>
</reference>
<evidence type="ECO:0000313" key="1">
    <source>
        <dbReference type="EMBL" id="PFG39530.1"/>
    </source>
</evidence>
<dbReference type="Pfam" id="PF01696">
    <property type="entry name" value="Adeno_E1B_55K"/>
    <property type="match status" value="1"/>
</dbReference>
<dbReference type="SMART" id="SM00710">
    <property type="entry name" value="PbH1"/>
    <property type="match status" value="6"/>
</dbReference>
<dbReference type="Proteomes" id="UP000222106">
    <property type="component" value="Unassembled WGS sequence"/>
</dbReference>
<keyword evidence="2" id="KW-1185">Reference proteome</keyword>
<dbReference type="InterPro" id="IPR006626">
    <property type="entry name" value="PbH1"/>
</dbReference>